<protein>
    <submittedName>
        <fullName evidence="3">Uncharacterized protein</fullName>
    </submittedName>
</protein>
<evidence type="ECO:0000313" key="3">
    <source>
        <dbReference type="EMBL" id="OXA59331.1"/>
    </source>
</evidence>
<dbReference type="STRING" id="158441.A0A226ER98"/>
<keyword evidence="2" id="KW-0472">Membrane</keyword>
<feature type="region of interest" description="Disordered" evidence="1">
    <location>
        <begin position="173"/>
        <end position="195"/>
    </location>
</feature>
<dbReference type="Proteomes" id="UP000198287">
    <property type="component" value="Unassembled WGS sequence"/>
</dbReference>
<feature type="compositionally biased region" description="Polar residues" evidence="1">
    <location>
        <begin position="100"/>
        <end position="116"/>
    </location>
</feature>
<evidence type="ECO:0000256" key="1">
    <source>
        <dbReference type="SAM" id="MobiDB-lite"/>
    </source>
</evidence>
<gene>
    <name evidence="3" type="ORF">Fcan01_06085</name>
</gene>
<dbReference type="EMBL" id="LNIX01000002">
    <property type="protein sequence ID" value="OXA59331.1"/>
    <property type="molecule type" value="Genomic_DNA"/>
</dbReference>
<proteinExistence type="predicted"/>
<dbReference type="AlphaFoldDB" id="A0A226ER98"/>
<reference evidence="3 4" key="1">
    <citation type="submission" date="2015-12" db="EMBL/GenBank/DDBJ databases">
        <title>The genome of Folsomia candida.</title>
        <authorList>
            <person name="Faddeeva A."/>
            <person name="Derks M.F."/>
            <person name="Anvar Y."/>
            <person name="Smit S."/>
            <person name="Van Straalen N."/>
            <person name="Roelofs D."/>
        </authorList>
    </citation>
    <scope>NUCLEOTIDE SEQUENCE [LARGE SCALE GENOMIC DNA]</scope>
    <source>
        <strain evidence="3 4">VU population</strain>
        <tissue evidence="3">Whole body</tissue>
    </source>
</reference>
<accession>A0A226ER98</accession>
<evidence type="ECO:0000313" key="4">
    <source>
        <dbReference type="Proteomes" id="UP000198287"/>
    </source>
</evidence>
<feature type="compositionally biased region" description="Polar residues" evidence="1">
    <location>
        <begin position="82"/>
        <end position="91"/>
    </location>
</feature>
<keyword evidence="2" id="KW-1133">Transmembrane helix</keyword>
<evidence type="ECO:0000256" key="2">
    <source>
        <dbReference type="SAM" id="Phobius"/>
    </source>
</evidence>
<feature type="region of interest" description="Disordered" evidence="1">
    <location>
        <begin position="72"/>
        <end position="159"/>
    </location>
</feature>
<keyword evidence="2" id="KW-0812">Transmembrane</keyword>
<organism evidence="3 4">
    <name type="scientific">Folsomia candida</name>
    <name type="common">Springtail</name>
    <dbReference type="NCBI Taxonomy" id="158441"/>
    <lineage>
        <taxon>Eukaryota</taxon>
        <taxon>Metazoa</taxon>
        <taxon>Ecdysozoa</taxon>
        <taxon>Arthropoda</taxon>
        <taxon>Hexapoda</taxon>
        <taxon>Collembola</taxon>
        <taxon>Entomobryomorpha</taxon>
        <taxon>Isotomoidea</taxon>
        <taxon>Isotomidae</taxon>
        <taxon>Proisotominae</taxon>
        <taxon>Folsomia</taxon>
    </lineage>
</organism>
<sequence length="1111" mass="125759">MMKYNKCVKTNLRHICSAILISNFLCVTHLTADDLRDQPNVQHNDRIASTSTIRPWPSANFFKKVLNIKQSRATVRPRHGDNNATQHSWSHNHYAHEKPTTNSSSKLSSVPKLNSNFRKRYTNKKIRVPYQADQNHKNQSGDTTQSKRDASITHKKVVPTASVTTSVPFVERNSNSTYKDKGTENQGKVFSQDEDDERDDILAWKGHPDDAGPVIKQNNYGVGFQYEIAPYQSHNLHHSTPDLKSTPRPEIITTPMTTTTRTKTTTPSYIDPATRYEEGESIASEDSERSNPWKKVPTLTVTIRPAVDQLYPSSPLPPTRTKVKKRPHWGLGSTQRPTTSHIHNHFPFKTRVKTTPPPSYTIAHLDFDTPASPSPTESSFSKTPDLSSAYDESFFGFSSYKPKPFSPTTVPQHVHIRPHFENYHQVKPSEIASLQGQLPSSSASSLSSLTRPFTNIWYKPIINHFISSTSSSSSGADHQNTETTASNDFHGGGLIFKIWNYNNGKLTLVNENVIPAGSALDSFQLENGSILNLDEIPISVQDVVASAISEFNENQKNNFNIFDTPNYYNSEPTLKINYGHEITEQIAKPIASLPHQEKKYVNYVIMDRKSPATPELDDMTYRPTLEFGITTDGAQSFPANSHMLKVDHQVSSSYRPQVIDSDTKETSIDEQSWQQLYNLLLSVQDIQLPTPVEHESDPPVTRPSPIAWTDSFSPEKVGHQQFLADLASAAILISYLNKKKTGAAGHQSLLNTVHSSPNQSPDININTTQLIQLLAQQINNTMTNHRTNNLQVQAHTTKSPKVSTKKNTKKPQRKLKSLLVKGLIKKGIKKKIKAKKKKKIANVMSSIAAPIAQLFKHPKEYWFDVKFDVDLYDIMKKKFLYYLALKYMPVALVVALKLVPLALAMIPLLWKIYWVKKKPKYIRVPVPIPVPKPYPVYKYLKPHHKHHSSYHDDHKYSSSDTNKLYEGATLPPPSHQFHPEYIPPPPPIILKTPYGPHPIDLQNEANRIYKDDQLFRPQTVTNAYEFGFDLGSKMGSTSTLLTNHDREVLKILIQSRKDKLKKLLQKWNLLPDKRMSSTSIQRLGHFVTESNHKENINKLANEGLETNQILR</sequence>
<name>A0A226ER98_FOLCA</name>
<feature type="compositionally biased region" description="Basic residues" evidence="1">
    <location>
        <begin position="117"/>
        <end position="127"/>
    </location>
</feature>
<comment type="caution">
    <text evidence="3">The sequence shown here is derived from an EMBL/GenBank/DDBJ whole genome shotgun (WGS) entry which is preliminary data.</text>
</comment>
<keyword evidence="4" id="KW-1185">Reference proteome</keyword>
<feature type="region of interest" description="Disordered" evidence="1">
    <location>
        <begin position="310"/>
        <end position="342"/>
    </location>
</feature>
<feature type="transmembrane region" description="Helical" evidence="2">
    <location>
        <begin position="887"/>
        <end position="910"/>
    </location>
</feature>
<feature type="compositionally biased region" description="Polar residues" evidence="1">
    <location>
        <begin position="332"/>
        <end position="341"/>
    </location>
</feature>